<feature type="region of interest" description="Disordered" evidence="1">
    <location>
        <begin position="1"/>
        <end position="33"/>
    </location>
</feature>
<evidence type="ECO:0000313" key="3">
    <source>
        <dbReference type="Proteomes" id="UP000199365"/>
    </source>
</evidence>
<dbReference type="EMBL" id="FNKX01000002">
    <property type="protein sequence ID" value="SDR45076.1"/>
    <property type="molecule type" value="Genomic_DNA"/>
</dbReference>
<evidence type="ECO:0000313" key="2">
    <source>
        <dbReference type="EMBL" id="SDR45076.1"/>
    </source>
</evidence>
<dbReference type="Proteomes" id="UP000199365">
    <property type="component" value="Unassembled WGS sequence"/>
</dbReference>
<keyword evidence="3" id="KW-1185">Reference proteome</keyword>
<accession>A0A1H1J628</accession>
<gene>
    <name evidence="2" type="ORF">SAMN05445850_4189</name>
</gene>
<reference evidence="3" key="1">
    <citation type="submission" date="2016-10" db="EMBL/GenBank/DDBJ databases">
        <authorList>
            <person name="Varghese N."/>
            <person name="Submissions S."/>
        </authorList>
    </citation>
    <scope>NUCLEOTIDE SEQUENCE [LARGE SCALE GENOMIC DNA]</scope>
    <source>
        <strain evidence="3">DUS833</strain>
    </source>
</reference>
<name>A0A1H1J628_9BURK</name>
<feature type="compositionally biased region" description="Polar residues" evidence="1">
    <location>
        <begin position="9"/>
        <end position="18"/>
    </location>
</feature>
<proteinExistence type="predicted"/>
<evidence type="ECO:0000256" key="1">
    <source>
        <dbReference type="SAM" id="MobiDB-lite"/>
    </source>
</evidence>
<dbReference type="AlphaFoldDB" id="A0A1H1J628"/>
<sequence>MSHRERSIGTGQNAQWDSLTDEAPSAGEFRSGTGRFASGVTVLSVSHSGGVRSMTANEFVA</sequence>
<protein>
    <submittedName>
        <fullName evidence="2">Uncharacterized protein</fullName>
    </submittedName>
</protein>
<organism evidence="2 3">
    <name type="scientific">Paraburkholderia tuberum</name>
    <dbReference type="NCBI Taxonomy" id="157910"/>
    <lineage>
        <taxon>Bacteria</taxon>
        <taxon>Pseudomonadati</taxon>
        <taxon>Pseudomonadota</taxon>
        <taxon>Betaproteobacteria</taxon>
        <taxon>Burkholderiales</taxon>
        <taxon>Burkholderiaceae</taxon>
        <taxon>Paraburkholderia</taxon>
    </lineage>
</organism>